<dbReference type="PROSITE" id="PS00409">
    <property type="entry name" value="PROKAR_NTER_METHYL"/>
    <property type="match status" value="1"/>
</dbReference>
<reference evidence="2 3" key="1">
    <citation type="submission" date="2019-05" db="EMBL/GenBank/DDBJ databases">
        <authorList>
            <consortium name="Science for Life Laboratories"/>
        </authorList>
    </citation>
    <scope>NUCLEOTIDE SEQUENCE [LARGE SCALE GENOMIC DNA]</scope>
    <source>
        <strain evidence="2">Soil9</strain>
    </source>
</reference>
<evidence type="ECO:0000313" key="2">
    <source>
        <dbReference type="EMBL" id="VTR96829.1"/>
    </source>
</evidence>
<gene>
    <name evidence="2" type="ORF">SOIL9_10250</name>
</gene>
<dbReference type="KEGG" id="gms:SOIL9_10250"/>
<dbReference type="NCBIfam" id="TIGR04294">
    <property type="entry name" value="pre_pil_HX9DG"/>
    <property type="match status" value="1"/>
</dbReference>
<dbReference type="InterPro" id="IPR027558">
    <property type="entry name" value="Pre_pil_HX9DG_C"/>
</dbReference>
<evidence type="ECO:0000259" key="1">
    <source>
        <dbReference type="Pfam" id="PF07596"/>
    </source>
</evidence>
<dbReference type="EMBL" id="LR593886">
    <property type="protein sequence ID" value="VTR96829.1"/>
    <property type="molecule type" value="Genomic_DNA"/>
</dbReference>
<dbReference type="PANTHER" id="PTHR30093:SF2">
    <property type="entry name" value="TYPE II SECRETION SYSTEM PROTEIN H"/>
    <property type="match status" value="1"/>
</dbReference>
<dbReference type="Pfam" id="PF07963">
    <property type="entry name" value="N_methyl"/>
    <property type="match status" value="1"/>
</dbReference>
<dbReference type="InterPro" id="IPR011453">
    <property type="entry name" value="DUF1559"/>
</dbReference>
<dbReference type="InterPro" id="IPR045584">
    <property type="entry name" value="Pilin-like"/>
</dbReference>
<sequence length="292" mass="31861">MRRRGFTLIELLVVIAIIAILIGLLLPAVQKVRAAAARMQSANNLKQIALACHSFHDANNQLPDVDGKINNLTTPWGIGNGQTSVHTLLLPYLEQDNLYRVASQNGLIGITPDVPAAQKVKVFISPRDPSNPGDYWTDPWTTAHLLWGISNYAFNEAVFTEPYVTWNPKRKLTGIGDGTSNTVSFGEQYGLCADTGKLWAYYPPWDEHRGSLFHPGNLSSGTAPKWTAPSATPQNMPKVADCNPWNLQAMDAGGCQVGMFDGSVRTVSTSINSSTWYAAMFPNDGLVLGSDW</sequence>
<dbReference type="AlphaFoldDB" id="A0A6P2D6Q8"/>
<proteinExistence type="predicted"/>
<dbReference type="InterPro" id="IPR012902">
    <property type="entry name" value="N_methyl_site"/>
</dbReference>
<keyword evidence="3" id="KW-1185">Reference proteome</keyword>
<dbReference type="NCBIfam" id="TIGR02532">
    <property type="entry name" value="IV_pilin_GFxxxE"/>
    <property type="match status" value="1"/>
</dbReference>
<dbReference type="RefSeq" id="WP_162670933.1">
    <property type="nucleotide sequence ID" value="NZ_LR593886.1"/>
</dbReference>
<evidence type="ECO:0000313" key="3">
    <source>
        <dbReference type="Proteomes" id="UP000464178"/>
    </source>
</evidence>
<protein>
    <recommendedName>
        <fullName evidence="1">DUF1559 domain-containing protein</fullName>
    </recommendedName>
</protein>
<dbReference type="PANTHER" id="PTHR30093">
    <property type="entry name" value="GENERAL SECRETION PATHWAY PROTEIN G"/>
    <property type="match status" value="1"/>
</dbReference>
<name>A0A6P2D6Q8_9BACT</name>
<feature type="domain" description="DUF1559" evidence="1">
    <location>
        <begin position="30"/>
        <end position="272"/>
    </location>
</feature>
<dbReference type="Gene3D" id="3.30.700.10">
    <property type="entry name" value="Glycoprotein, Type 4 Pilin"/>
    <property type="match status" value="1"/>
</dbReference>
<dbReference type="Proteomes" id="UP000464178">
    <property type="component" value="Chromosome"/>
</dbReference>
<organism evidence="2 3">
    <name type="scientific">Gemmata massiliana</name>
    <dbReference type="NCBI Taxonomy" id="1210884"/>
    <lineage>
        <taxon>Bacteria</taxon>
        <taxon>Pseudomonadati</taxon>
        <taxon>Planctomycetota</taxon>
        <taxon>Planctomycetia</taxon>
        <taxon>Gemmatales</taxon>
        <taxon>Gemmataceae</taxon>
        <taxon>Gemmata</taxon>
    </lineage>
</organism>
<dbReference type="Pfam" id="PF07596">
    <property type="entry name" value="SBP_bac_10"/>
    <property type="match status" value="1"/>
</dbReference>
<dbReference type="SUPFAM" id="SSF54523">
    <property type="entry name" value="Pili subunits"/>
    <property type="match status" value="1"/>
</dbReference>
<accession>A0A6P2D6Q8</accession>